<evidence type="ECO:0000313" key="1">
    <source>
        <dbReference type="EMBL" id="CUQ26373.1"/>
    </source>
</evidence>
<dbReference type="Proteomes" id="UP000095765">
    <property type="component" value="Unassembled WGS sequence"/>
</dbReference>
<sequence>MNPIMKEIVRLLDSASPEKQRLAWIFIKAMTKGESK</sequence>
<protein>
    <submittedName>
        <fullName evidence="1">Uncharacterized protein</fullName>
    </submittedName>
</protein>
<name>A0A174UVB0_9FIRM</name>
<evidence type="ECO:0000313" key="2">
    <source>
        <dbReference type="Proteomes" id="UP000095765"/>
    </source>
</evidence>
<organism evidence="1 2">
    <name type="scientific">Anaerotruncus colihominis</name>
    <dbReference type="NCBI Taxonomy" id="169435"/>
    <lineage>
        <taxon>Bacteria</taxon>
        <taxon>Bacillati</taxon>
        <taxon>Bacillota</taxon>
        <taxon>Clostridia</taxon>
        <taxon>Eubacteriales</taxon>
        <taxon>Oscillospiraceae</taxon>
        <taxon>Anaerotruncus</taxon>
    </lineage>
</organism>
<reference evidence="1 2" key="1">
    <citation type="submission" date="2015-09" db="EMBL/GenBank/DDBJ databases">
        <authorList>
            <consortium name="Pathogen Informatics"/>
        </authorList>
    </citation>
    <scope>NUCLEOTIDE SEQUENCE [LARGE SCALE GENOMIC DNA]</scope>
    <source>
        <strain evidence="1 2">2789STDY5834939</strain>
    </source>
</reference>
<dbReference type="EMBL" id="CZBE01000054">
    <property type="protein sequence ID" value="CUQ26373.1"/>
    <property type="molecule type" value="Genomic_DNA"/>
</dbReference>
<dbReference type="AlphaFoldDB" id="A0A174UVB0"/>
<proteinExistence type="predicted"/>
<gene>
    <name evidence="1" type="ORF">ERS852551_03756</name>
</gene>
<accession>A0A174UVB0</accession>